<evidence type="ECO:0000313" key="3">
    <source>
        <dbReference type="Proteomes" id="UP000663860"/>
    </source>
</evidence>
<reference evidence="2" key="1">
    <citation type="submission" date="2021-02" db="EMBL/GenBank/DDBJ databases">
        <authorList>
            <person name="Nowell W R."/>
        </authorList>
    </citation>
    <scope>NUCLEOTIDE SEQUENCE</scope>
</reference>
<feature type="coiled-coil region" evidence="1">
    <location>
        <begin position="94"/>
        <end position="128"/>
    </location>
</feature>
<proteinExistence type="predicted"/>
<evidence type="ECO:0000313" key="2">
    <source>
        <dbReference type="EMBL" id="CAF0953103.1"/>
    </source>
</evidence>
<organism evidence="2 3">
    <name type="scientific">Adineta steineri</name>
    <dbReference type="NCBI Taxonomy" id="433720"/>
    <lineage>
        <taxon>Eukaryota</taxon>
        <taxon>Metazoa</taxon>
        <taxon>Spiralia</taxon>
        <taxon>Gnathifera</taxon>
        <taxon>Rotifera</taxon>
        <taxon>Eurotatoria</taxon>
        <taxon>Bdelloidea</taxon>
        <taxon>Adinetida</taxon>
        <taxon>Adinetidae</taxon>
        <taxon>Adineta</taxon>
    </lineage>
</organism>
<dbReference type="InterPro" id="IPR032675">
    <property type="entry name" value="LRR_dom_sf"/>
</dbReference>
<dbReference type="Gene3D" id="3.80.10.10">
    <property type="entry name" value="Ribonuclease Inhibitor"/>
    <property type="match status" value="1"/>
</dbReference>
<dbReference type="Pfam" id="PF13516">
    <property type="entry name" value="LRR_6"/>
    <property type="match status" value="2"/>
</dbReference>
<dbReference type="InterPro" id="IPR001611">
    <property type="entry name" value="Leu-rich_rpt"/>
</dbReference>
<dbReference type="SMART" id="SM00368">
    <property type="entry name" value="LRR_RI"/>
    <property type="match status" value="4"/>
</dbReference>
<accession>A0A814D441</accession>
<gene>
    <name evidence="2" type="ORF">IZO911_LOCUS15118</name>
</gene>
<dbReference type="AlphaFoldDB" id="A0A814D441"/>
<evidence type="ECO:0000256" key="1">
    <source>
        <dbReference type="SAM" id="Coils"/>
    </source>
</evidence>
<keyword evidence="1" id="KW-0175">Coiled coil</keyword>
<name>A0A814D441_9BILA</name>
<dbReference type="PANTHER" id="PTHR47679">
    <property type="entry name" value="PROTEIN TORNADO 1"/>
    <property type="match status" value="1"/>
</dbReference>
<comment type="caution">
    <text evidence="2">The sequence shown here is derived from an EMBL/GenBank/DDBJ whole genome shotgun (WGS) entry which is preliminary data.</text>
</comment>
<sequence>MADQPYQCFRFKDFEYKVPIQPIDGESFVLLDDIHGRTGYRGESFSCKSNPVRFVRNNRYEREIPLRIPAMPDSIIDCDIVKGMIGVTTIHNKLDRLQKSVERIDEKVDKIDLDMEILKKKADALLRQTFQLAEFTVPRLFIILPDTTSKLKQMNRFRNCFRLFFFCEHEEQCHLAFHDGYELDQPGKFIQKYGPYLKNMITVVNVALTVSSVLIPQLGHVASGIYIPEVLRDKRFLTNFQAKLKPLSAMLDEHIPSSQLDSLRNMTLEGADLRQMESFLQKKDIHRTLGNLYRSTREDGSVRWVCLHHYNKFYCNEKSKQLRKQFRTQGGIIQGDEMTINEIGMKNIDELLNIVSQGLHLVKLTLRDCKIRESTFDKLLILIGDRQHIKYFELDSITISSFISLTITHRDIIKKLEKTINKCEHLTITYIVKYPKDKSTSDLDLFDFGLKQSTERLLLQVYTHDDGKKIALYNLNKSDILRMVKSLEQNQTITNCSINQFDREISNALQINNTITHLTISSIQFDDKLIVDLQQFISKKPCLRALRFILCENLLLLIRMLSQALVKHETLEVLALNNISVSKQVTELATMLKQNDHLTELNLTLDTGIDMQTLINVSDALKANQSLEILKLIRIRGGGTQHISNINLFELFCEKTSIKKLALGFYEYKPKISLFREVIQSPDTLQNLTLNNCNILPSKTFNSTSPIVISESLVSLSLHCCELPFDEAIHLFRGLVKNKTLVALSLSNMYIPSGTSDANLSVEWAKMIEQNTGLRKITYSHGRLGNQAAKLIGEALLNNTTLQELNISFNRIGYDGAVALTQALKTNKALLSLNIRDNNIEDNGVKQVLEILQSNTTLQYLNILHQSDSKDYSTSFNREKEDLLNANEFIEIH</sequence>
<dbReference type="Proteomes" id="UP000663860">
    <property type="component" value="Unassembled WGS sequence"/>
</dbReference>
<dbReference type="PANTHER" id="PTHR47679:SF2">
    <property type="entry name" value="C-TERMINAL OF ROC (COR) DOMAIN-CONTAINING PROTEIN"/>
    <property type="match status" value="1"/>
</dbReference>
<protein>
    <submittedName>
        <fullName evidence="2">Uncharacterized protein</fullName>
    </submittedName>
</protein>
<dbReference type="SUPFAM" id="SSF52047">
    <property type="entry name" value="RNI-like"/>
    <property type="match status" value="1"/>
</dbReference>
<dbReference type="EMBL" id="CAJNOE010000129">
    <property type="protein sequence ID" value="CAF0953103.1"/>
    <property type="molecule type" value="Genomic_DNA"/>
</dbReference>